<comment type="caution">
    <text evidence="1">The sequence shown here is derived from an EMBL/GenBank/DDBJ whole genome shotgun (WGS) entry which is preliminary data.</text>
</comment>
<dbReference type="Gene3D" id="3.40.50.1100">
    <property type="match status" value="1"/>
</dbReference>
<dbReference type="STRING" id="1236970.JCM9140_1043"/>
<dbReference type="EMBL" id="BAUT01000006">
    <property type="protein sequence ID" value="GAE25073.1"/>
    <property type="molecule type" value="Genomic_DNA"/>
</dbReference>
<evidence type="ECO:0000313" key="2">
    <source>
        <dbReference type="Proteomes" id="UP000018890"/>
    </source>
</evidence>
<dbReference type="Proteomes" id="UP000018890">
    <property type="component" value="Unassembled WGS sequence"/>
</dbReference>
<evidence type="ECO:0000313" key="1">
    <source>
        <dbReference type="EMBL" id="GAE25073.1"/>
    </source>
</evidence>
<dbReference type="AlphaFoldDB" id="W4Q032"/>
<reference evidence="1" key="1">
    <citation type="journal article" date="2014" name="Genome Announc.">
        <title>Draft Genome Sequences of Three Alkaliphilic Bacillus Strains, Bacillus wakoensis JCM 9140T, Bacillus akibai JCM 9157T, and Bacillus hemicellulosilyticus JCM 9152T.</title>
        <authorList>
            <person name="Yuki M."/>
            <person name="Oshima K."/>
            <person name="Suda W."/>
            <person name="Oshida Y."/>
            <person name="Kitamura K."/>
            <person name="Iida T."/>
            <person name="Hattori M."/>
            <person name="Ohkuma M."/>
        </authorList>
    </citation>
    <scope>NUCLEOTIDE SEQUENCE [LARGE SCALE GENOMIC DNA]</scope>
    <source>
        <strain evidence="1">JCM 9140</strain>
    </source>
</reference>
<dbReference type="SUPFAM" id="SSF53686">
    <property type="entry name" value="Tryptophan synthase beta subunit-like PLP-dependent enzymes"/>
    <property type="match status" value="1"/>
</dbReference>
<dbReference type="InterPro" id="IPR036052">
    <property type="entry name" value="TrpB-like_PALP_sf"/>
</dbReference>
<gene>
    <name evidence="1" type="ORF">JCM9140_1043</name>
</gene>
<organism evidence="1 2">
    <name type="scientific">Halalkalibacter wakoensis JCM 9140</name>
    <dbReference type="NCBI Taxonomy" id="1236970"/>
    <lineage>
        <taxon>Bacteria</taxon>
        <taxon>Bacillati</taxon>
        <taxon>Bacillota</taxon>
        <taxon>Bacilli</taxon>
        <taxon>Bacillales</taxon>
        <taxon>Bacillaceae</taxon>
        <taxon>Halalkalibacter</taxon>
    </lineage>
</organism>
<proteinExistence type="predicted"/>
<keyword evidence="2" id="KW-1185">Reference proteome</keyword>
<name>W4Q032_9BACI</name>
<accession>W4Q032</accession>
<sequence>MTTTYPDKNGRFGDFGGKYVPETLMNAIEELEAALEEVSHDDAFALEYMTHLQEYAGSLRLFLMLRM</sequence>
<protein>
    <submittedName>
        <fullName evidence="1">Tryptophan synthase beta chain</fullName>
    </submittedName>
</protein>
<dbReference type="GO" id="GO:1901605">
    <property type="term" value="P:alpha-amino acid metabolic process"/>
    <property type="evidence" value="ECO:0007669"/>
    <property type="project" value="UniProtKB-ARBA"/>
</dbReference>